<dbReference type="PRINTS" id="PR00834">
    <property type="entry name" value="PROTEASES2C"/>
</dbReference>
<organism evidence="11 12">
    <name type="scientific">Halomonas fontilapidosi</name>
    <dbReference type="NCBI Taxonomy" id="616675"/>
    <lineage>
        <taxon>Bacteria</taxon>
        <taxon>Pseudomonadati</taxon>
        <taxon>Pseudomonadota</taxon>
        <taxon>Gammaproteobacteria</taxon>
        <taxon>Oceanospirillales</taxon>
        <taxon>Halomonadaceae</taxon>
        <taxon>Halomonas</taxon>
    </lineage>
</organism>
<feature type="domain" description="PDZ" evidence="10">
    <location>
        <begin position="306"/>
        <end position="382"/>
    </location>
</feature>
<feature type="region of interest" description="Disordered" evidence="9">
    <location>
        <begin position="32"/>
        <end position="56"/>
    </location>
</feature>
<protein>
    <submittedName>
        <fullName evidence="11">Serine protease DegS</fullName>
        <ecNumber evidence="11">3.4.21.-</ecNumber>
    </submittedName>
</protein>
<dbReference type="InterPro" id="IPR036034">
    <property type="entry name" value="PDZ_sf"/>
</dbReference>
<evidence type="ECO:0000256" key="6">
    <source>
        <dbReference type="ARBA" id="ARBA00022825"/>
    </source>
</evidence>
<dbReference type="SUPFAM" id="SSF50156">
    <property type="entry name" value="PDZ domain-like"/>
    <property type="match status" value="1"/>
</dbReference>
<evidence type="ECO:0000256" key="4">
    <source>
        <dbReference type="ARBA" id="ARBA00022737"/>
    </source>
</evidence>
<dbReference type="EMBL" id="JACHXQ010000002">
    <property type="protein sequence ID" value="MBB3183514.1"/>
    <property type="molecule type" value="Genomic_DNA"/>
</dbReference>
<feature type="binding site" evidence="8">
    <location>
        <position position="143"/>
    </location>
    <ligand>
        <name>substrate</name>
    </ligand>
</feature>
<evidence type="ECO:0000256" key="8">
    <source>
        <dbReference type="PIRSR" id="PIRSR611782-2"/>
    </source>
</evidence>
<evidence type="ECO:0000256" key="1">
    <source>
        <dbReference type="ARBA" id="ARBA00010541"/>
    </source>
</evidence>
<dbReference type="AlphaFoldDB" id="A0A7W5GYI3"/>
<gene>
    <name evidence="11" type="ORF">FHR95_001055</name>
</gene>
<dbReference type="PROSITE" id="PS50106">
    <property type="entry name" value="PDZ"/>
    <property type="match status" value="1"/>
</dbReference>
<dbReference type="Proteomes" id="UP000563050">
    <property type="component" value="Unassembled WGS sequence"/>
</dbReference>
<evidence type="ECO:0000256" key="2">
    <source>
        <dbReference type="ARBA" id="ARBA00022670"/>
    </source>
</evidence>
<dbReference type="InterPro" id="IPR051201">
    <property type="entry name" value="Chloro_Bact_Ser_Proteases"/>
</dbReference>
<dbReference type="PANTHER" id="PTHR43343">
    <property type="entry name" value="PEPTIDASE S12"/>
    <property type="match status" value="1"/>
</dbReference>
<name>A0A7W5GYI3_9GAMM</name>
<dbReference type="InterPro" id="IPR011782">
    <property type="entry name" value="Pept_S1C_Do"/>
</dbReference>
<evidence type="ECO:0000313" key="11">
    <source>
        <dbReference type="EMBL" id="MBB3183514.1"/>
    </source>
</evidence>
<dbReference type="PANTHER" id="PTHR43343:SF3">
    <property type="entry name" value="PROTEASE DO-LIKE 8, CHLOROPLASTIC"/>
    <property type="match status" value="1"/>
</dbReference>
<evidence type="ECO:0000256" key="5">
    <source>
        <dbReference type="ARBA" id="ARBA00022801"/>
    </source>
</evidence>
<feature type="compositionally biased region" description="Pro residues" evidence="9">
    <location>
        <begin position="33"/>
        <end position="42"/>
    </location>
</feature>
<comment type="caution">
    <text evidence="11">The sequence shown here is derived from an EMBL/GenBank/DDBJ whole genome shotgun (WGS) entry which is preliminary data.</text>
</comment>
<evidence type="ECO:0000313" key="12">
    <source>
        <dbReference type="Proteomes" id="UP000563050"/>
    </source>
</evidence>
<dbReference type="Gene3D" id="2.30.42.10">
    <property type="match status" value="1"/>
</dbReference>
<sequence>MRRTLLPYLWPVLIGVLAAVVLLNAFPQLIGRPAPPATPPATPALVPSDDATRAREAPDIRQAAPLVRQQGPGSYADAVERAAPAVVNIYSSRVVEREEHPLMSDPFFRQFFGDELPSRQRMLSSLGSGVIVSDDGYVLTNHHVIRGADQIQVALRDGRETLAEVIGTDPESDLAVLRIDLESLPVIKLTDTTRIAVGDVALAIGNPFGVGQTVTMGIISATGRSHLGLNAYEDFIQTDAAINPGNSGGALVNAKGALVGINTAIFSRSGGSQGIGFAIPANLARNILDELVTRGRVIRGWMGIEAQELNQELAASFGLQTAAGMIIAGVVPNGPADRAGLQPGDVLLEVDGRPVLDPRRTMSEIAAEAPGTRLPLTVVRGGERREVIIELGERPTPEARRADGA</sequence>
<dbReference type="SUPFAM" id="SSF50494">
    <property type="entry name" value="Trypsin-like serine proteases"/>
    <property type="match status" value="1"/>
</dbReference>
<evidence type="ECO:0000259" key="10">
    <source>
        <dbReference type="PROSITE" id="PS50106"/>
    </source>
</evidence>
<dbReference type="Gene3D" id="2.40.10.120">
    <property type="match status" value="1"/>
</dbReference>
<feature type="active site" description="Charge relay system" evidence="7">
    <location>
        <position position="143"/>
    </location>
</feature>
<dbReference type="FunFam" id="2.40.10.10:FF:000001">
    <property type="entry name" value="Periplasmic serine protease DegS"/>
    <property type="match status" value="1"/>
</dbReference>
<comment type="similarity">
    <text evidence="1">Belongs to the peptidase S1C family.</text>
</comment>
<evidence type="ECO:0000256" key="3">
    <source>
        <dbReference type="ARBA" id="ARBA00022729"/>
    </source>
</evidence>
<keyword evidence="6" id="KW-0720">Serine protease</keyword>
<feature type="active site" description="Charge relay system" evidence="7">
    <location>
        <position position="247"/>
    </location>
</feature>
<evidence type="ECO:0000256" key="9">
    <source>
        <dbReference type="SAM" id="MobiDB-lite"/>
    </source>
</evidence>
<keyword evidence="12" id="KW-1185">Reference proteome</keyword>
<dbReference type="InterPro" id="IPR001478">
    <property type="entry name" value="PDZ"/>
</dbReference>
<dbReference type="GO" id="GO:0006508">
    <property type="term" value="P:proteolysis"/>
    <property type="evidence" value="ECO:0007669"/>
    <property type="project" value="UniProtKB-KW"/>
</dbReference>
<keyword evidence="2 11" id="KW-0645">Protease</keyword>
<accession>A0A7W5GYI3</accession>
<keyword evidence="3" id="KW-0732">Signal</keyword>
<evidence type="ECO:0000256" key="7">
    <source>
        <dbReference type="PIRSR" id="PIRSR611782-1"/>
    </source>
</evidence>
<dbReference type="InterPro" id="IPR009003">
    <property type="entry name" value="Peptidase_S1_PA"/>
</dbReference>
<dbReference type="Pfam" id="PF13180">
    <property type="entry name" value="PDZ_2"/>
    <property type="match status" value="1"/>
</dbReference>
<feature type="active site" description="Charge relay system" evidence="7">
    <location>
        <position position="173"/>
    </location>
</feature>
<dbReference type="InterPro" id="IPR001940">
    <property type="entry name" value="Peptidase_S1C"/>
</dbReference>
<keyword evidence="4" id="KW-0677">Repeat</keyword>
<dbReference type="CDD" id="cd10839">
    <property type="entry name" value="cpPDZ1_DegP-like"/>
    <property type="match status" value="1"/>
</dbReference>
<dbReference type="Pfam" id="PF13365">
    <property type="entry name" value="Trypsin_2"/>
    <property type="match status" value="1"/>
</dbReference>
<dbReference type="EC" id="3.4.21.-" evidence="11"/>
<proteinExistence type="inferred from homology"/>
<dbReference type="GO" id="GO:0004252">
    <property type="term" value="F:serine-type endopeptidase activity"/>
    <property type="evidence" value="ECO:0007669"/>
    <property type="project" value="InterPro"/>
</dbReference>
<dbReference type="RefSeq" id="WP_183313626.1">
    <property type="nucleotide sequence ID" value="NZ_JACHXQ010000002.1"/>
</dbReference>
<dbReference type="NCBIfam" id="TIGR02037">
    <property type="entry name" value="degP_htrA_DO"/>
    <property type="match status" value="1"/>
</dbReference>
<keyword evidence="5 11" id="KW-0378">Hydrolase</keyword>
<dbReference type="SMART" id="SM00228">
    <property type="entry name" value="PDZ"/>
    <property type="match status" value="1"/>
</dbReference>
<reference evidence="11 12" key="1">
    <citation type="submission" date="2020-08" db="EMBL/GenBank/DDBJ databases">
        <title>Genomic Encyclopedia of Type Strains, Phase III (KMG-III): the genomes of soil and plant-associated and newly described type strains.</title>
        <authorList>
            <person name="Whitman W."/>
        </authorList>
    </citation>
    <scope>NUCLEOTIDE SEQUENCE [LARGE SCALE GENOMIC DNA]</scope>
    <source>
        <strain evidence="11 12">CECT 7341</strain>
    </source>
</reference>
<feature type="binding site" evidence="8">
    <location>
        <position position="173"/>
    </location>
    <ligand>
        <name>substrate</name>
    </ligand>
</feature>
<feature type="binding site" evidence="8">
    <location>
        <begin position="245"/>
        <end position="247"/>
    </location>
    <ligand>
        <name>substrate</name>
    </ligand>
</feature>